<dbReference type="Proteomes" id="UP000236333">
    <property type="component" value="Unassembled WGS sequence"/>
</dbReference>
<protein>
    <submittedName>
        <fullName evidence="1">Uncharacterized protein</fullName>
    </submittedName>
</protein>
<evidence type="ECO:0000313" key="1">
    <source>
        <dbReference type="EMBL" id="PNG99004.1"/>
    </source>
</evidence>
<keyword evidence="2" id="KW-1185">Reference proteome</keyword>
<proteinExistence type="predicted"/>
<accession>A0A2J7ZFF5</accession>
<dbReference type="AlphaFoldDB" id="A0A2J7ZFF5"/>
<dbReference type="EMBL" id="PGGS01004544">
    <property type="protein sequence ID" value="PNG99004.1"/>
    <property type="molecule type" value="Genomic_DNA"/>
</dbReference>
<comment type="caution">
    <text evidence="1">The sequence shown here is derived from an EMBL/GenBank/DDBJ whole genome shotgun (WGS) entry which is preliminary data.</text>
</comment>
<reference evidence="1 2" key="1">
    <citation type="journal article" date="2017" name="Mol. Biol. Evol.">
        <title>The 4-celled Tetrabaena socialis nuclear genome reveals the essential components for genetic control of cell number at the origin of multicellularity in the volvocine lineage.</title>
        <authorList>
            <person name="Featherston J."/>
            <person name="Arakaki Y."/>
            <person name="Hanschen E.R."/>
            <person name="Ferris P.J."/>
            <person name="Michod R.E."/>
            <person name="Olson B.J.S.C."/>
            <person name="Nozaki H."/>
            <person name="Durand P.M."/>
        </authorList>
    </citation>
    <scope>NUCLEOTIDE SEQUENCE [LARGE SCALE GENOMIC DNA]</scope>
    <source>
        <strain evidence="1 2">NIES-571</strain>
    </source>
</reference>
<sequence>MPSDREKIRGSFSNHVDMFSYDEHGNITGLNHDYGLVGFAQSKQNLNTLLIGICTMFDFDRTRAGDNTRDTQMRIGDLIEAEGSAGDEAGDE</sequence>
<evidence type="ECO:0000313" key="2">
    <source>
        <dbReference type="Proteomes" id="UP000236333"/>
    </source>
</evidence>
<organism evidence="1 2">
    <name type="scientific">Tetrabaena socialis</name>
    <dbReference type="NCBI Taxonomy" id="47790"/>
    <lineage>
        <taxon>Eukaryota</taxon>
        <taxon>Viridiplantae</taxon>
        <taxon>Chlorophyta</taxon>
        <taxon>core chlorophytes</taxon>
        <taxon>Chlorophyceae</taxon>
        <taxon>CS clade</taxon>
        <taxon>Chlamydomonadales</taxon>
        <taxon>Tetrabaenaceae</taxon>
        <taxon>Tetrabaena</taxon>
    </lineage>
</organism>
<gene>
    <name evidence="1" type="ORF">TSOC_015226</name>
</gene>
<name>A0A2J7ZFF5_9CHLO</name>